<dbReference type="InterPro" id="IPR016163">
    <property type="entry name" value="Ald_DH_C"/>
</dbReference>
<dbReference type="RefSeq" id="WP_254571207.1">
    <property type="nucleotide sequence ID" value="NZ_CP098502.1"/>
</dbReference>
<evidence type="ECO:0000256" key="1">
    <source>
        <dbReference type="ARBA" id="ARBA00023002"/>
    </source>
</evidence>
<dbReference type="EMBL" id="CP098502">
    <property type="protein sequence ID" value="UTI64506.1"/>
    <property type="molecule type" value="Genomic_DNA"/>
</dbReference>
<evidence type="ECO:0000313" key="7">
    <source>
        <dbReference type="Proteomes" id="UP001056035"/>
    </source>
</evidence>
<dbReference type="Proteomes" id="UP001056035">
    <property type="component" value="Chromosome"/>
</dbReference>
<dbReference type="Pfam" id="PF00171">
    <property type="entry name" value="Aldedh"/>
    <property type="match status" value="1"/>
</dbReference>
<evidence type="ECO:0000259" key="5">
    <source>
        <dbReference type="Pfam" id="PF00171"/>
    </source>
</evidence>
<feature type="region of interest" description="Disordered" evidence="4">
    <location>
        <begin position="1"/>
        <end position="20"/>
    </location>
</feature>
<name>A0ABY5DR45_9ACTN</name>
<evidence type="ECO:0000256" key="2">
    <source>
        <dbReference type="PROSITE-ProRule" id="PRU10007"/>
    </source>
</evidence>
<organism evidence="6 7">
    <name type="scientific">Paraconexibacter antarcticus</name>
    <dbReference type="NCBI Taxonomy" id="2949664"/>
    <lineage>
        <taxon>Bacteria</taxon>
        <taxon>Bacillati</taxon>
        <taxon>Actinomycetota</taxon>
        <taxon>Thermoleophilia</taxon>
        <taxon>Solirubrobacterales</taxon>
        <taxon>Paraconexibacteraceae</taxon>
        <taxon>Paraconexibacter</taxon>
    </lineage>
</organism>
<feature type="domain" description="Aldehyde dehydrogenase" evidence="5">
    <location>
        <begin position="8"/>
        <end position="473"/>
    </location>
</feature>
<proteinExistence type="inferred from homology"/>
<dbReference type="InterPro" id="IPR016161">
    <property type="entry name" value="Ald_DH/histidinol_DH"/>
</dbReference>
<reference evidence="6 7" key="1">
    <citation type="submission" date="2022-06" db="EMBL/GenBank/DDBJ databases">
        <title>Paraconexibacter antarcticus.</title>
        <authorList>
            <person name="Kim C.S."/>
        </authorList>
    </citation>
    <scope>NUCLEOTIDE SEQUENCE [LARGE SCALE GENOMIC DNA]</scope>
    <source>
        <strain evidence="6 7">02-257</strain>
    </source>
</reference>
<feature type="active site" evidence="2">
    <location>
        <position position="242"/>
    </location>
</feature>
<sequence>MPSTVPAHGPTIASRNPATGETLGTVPVTLPAAVPAVVAGAAAVQPLWWALRSRDRARYMQRAAQAVIDEADDLAALICAEQGRPRAEVELQELLPAIETLQWLAEAGPKVLAGERAGLSRALHPLSRARWTYEPLGVVAVIGPATEPFATPLGDVAVALMAGNAVVLKPSPQAALAGERIARVFARAGLPEGLLRVVHGDADTGAALVDAPVAQVRFTGSYDAGRAVGEACARAVKRSVLELGGKDVALVLADADVDRAVQGTVWAAFANAGQAGGSVERAVVLREVSERFLSGVLAATRALRVGDPRDPGVSVGPLLTHDRHERVRTLVQEAVDAGATLHCGGPVEVPGLGAGAGAGATFYAPAVLTGVTPEMRVAREELPGPVLVVMTADTEEEAIRIANASDTGLGASVWTADRYKGARIARELHVGMVWMNDHLTTRSAPQLPWGGVKGSGIGRARGAIALRTCAEPKVLTWSPPVPAAARPFWWFPYDEALERTGRAISELRSVRDRDRERALRQGTPPMLKLARRALRRR</sequence>
<keyword evidence="7" id="KW-1185">Reference proteome</keyword>
<dbReference type="PROSITE" id="PS00687">
    <property type="entry name" value="ALDEHYDE_DEHYDR_GLU"/>
    <property type="match status" value="1"/>
</dbReference>
<dbReference type="InterPro" id="IPR015590">
    <property type="entry name" value="Aldehyde_DH_dom"/>
</dbReference>
<accession>A0ABY5DR45</accession>
<dbReference type="Gene3D" id="3.40.309.10">
    <property type="entry name" value="Aldehyde Dehydrogenase, Chain A, domain 2"/>
    <property type="match status" value="1"/>
</dbReference>
<dbReference type="InterPro" id="IPR029510">
    <property type="entry name" value="Ald_DH_CS_GLU"/>
</dbReference>
<evidence type="ECO:0000256" key="4">
    <source>
        <dbReference type="SAM" id="MobiDB-lite"/>
    </source>
</evidence>
<keyword evidence="1 3" id="KW-0560">Oxidoreductase</keyword>
<dbReference type="InterPro" id="IPR016162">
    <property type="entry name" value="Ald_DH_N"/>
</dbReference>
<comment type="similarity">
    <text evidence="3">Belongs to the aldehyde dehydrogenase family.</text>
</comment>
<dbReference type="SUPFAM" id="SSF53720">
    <property type="entry name" value="ALDH-like"/>
    <property type="match status" value="1"/>
</dbReference>
<evidence type="ECO:0000313" key="6">
    <source>
        <dbReference type="EMBL" id="UTI64506.1"/>
    </source>
</evidence>
<gene>
    <name evidence="6" type="ORF">NBH00_24610</name>
</gene>
<protein>
    <submittedName>
        <fullName evidence="6">Aldehyde dehydrogenase family protein</fullName>
    </submittedName>
</protein>
<evidence type="ECO:0000256" key="3">
    <source>
        <dbReference type="RuleBase" id="RU003345"/>
    </source>
</evidence>
<dbReference type="Gene3D" id="3.40.605.10">
    <property type="entry name" value="Aldehyde Dehydrogenase, Chain A, domain 1"/>
    <property type="match status" value="1"/>
</dbReference>
<dbReference type="PANTHER" id="PTHR11699">
    <property type="entry name" value="ALDEHYDE DEHYDROGENASE-RELATED"/>
    <property type="match status" value="1"/>
</dbReference>